<evidence type="ECO:0000313" key="12">
    <source>
        <dbReference type="RefSeq" id="XP_013174839.1"/>
    </source>
</evidence>
<keyword evidence="5" id="KW-0378">Hydrolase</keyword>
<evidence type="ECO:0000256" key="6">
    <source>
        <dbReference type="ARBA" id="ARBA00022833"/>
    </source>
</evidence>
<feature type="compositionally biased region" description="Polar residues" evidence="10">
    <location>
        <begin position="538"/>
        <end position="547"/>
    </location>
</feature>
<dbReference type="InterPro" id="IPR050378">
    <property type="entry name" value="Metallo-dep_Hydrolases_sf"/>
</dbReference>
<comment type="subunit">
    <text evidence="3">Homotetramer.</text>
</comment>
<evidence type="ECO:0000256" key="8">
    <source>
        <dbReference type="ARBA" id="ARBA00039113"/>
    </source>
</evidence>
<keyword evidence="4" id="KW-0479">Metal-binding</keyword>
<dbReference type="PANTHER" id="PTHR11647:SF1">
    <property type="entry name" value="COLLAPSIN RESPONSE MEDIATOR PROTEIN"/>
    <property type="match status" value="1"/>
</dbReference>
<dbReference type="InterPro" id="IPR006680">
    <property type="entry name" value="Amidohydro-rel"/>
</dbReference>
<dbReference type="Pfam" id="PF01979">
    <property type="entry name" value="Amidohydro_1"/>
    <property type="match status" value="1"/>
</dbReference>
<dbReference type="FunFam" id="3.20.20.140:FF:000001">
    <property type="entry name" value="Dihydropyrimidinase like 3"/>
    <property type="match status" value="1"/>
</dbReference>
<dbReference type="Gene3D" id="2.30.40.10">
    <property type="entry name" value="Urease, subunit C, domain 1"/>
    <property type="match status" value="1"/>
</dbReference>
<sequence>MASFNMTVDCTATSVSGANIKSSQNRLLIKNGRVVNDDGMEDADVYVEDGIIKQMGRNLIIPGGTRVIDATGKLVLPGGIDPHTHLELEMMGAKTADDFYTGTRAAVAGGTTTVIDFVLPQKGQSLVEAYNHWREKADNKVCCDYALHVGVTWWSPAVAKEMQQLCSEEYGVNSFKMFMAYRDTWMLDDYHLYIAMETCKHLGALPMVHAENGHIIARNTEKLLAAGKTDPEGHELSRDEEVEAEAVNRACVIANQANSPLYIVHMMSRSAVKALENARPRQKQPVYGETLAATVGTDGSHYRNACFRHAAGHVMSPPLRSDPDTPQAMLEALADDCVQLIGSDNCTFHESDKAKGHGDFSKIPNGVNGVEDRMSILWQKGVNTGIMDPCRFVAVTSATAARVFNLWPRKGRVCVGADADLVVWDPRLQRTISATRHAHAVDFNIFEGQNVVGSPQYVVVNGRVCFDDGDLRVVEGFGKFLKTPVMSPYVYGGEAPKARTPEPHAPSPRLDFPARVTNGTPTPTSELQLVSKQLADSALSSGCSTPTGRKMREPGQRDLQNSTFSISKELEGAETKTSVRVRNPPGGKSSGLW</sequence>
<protein>
    <recommendedName>
        <fullName evidence="8">dihydropyrimidinase</fullName>
        <ecNumber evidence="8">3.5.2.2</ecNumber>
    </recommendedName>
</protein>
<gene>
    <name evidence="12" type="primary">LOC106123171</name>
</gene>
<dbReference type="AlphaFoldDB" id="A0AAJ6ZL03"/>
<dbReference type="EC" id="3.5.2.2" evidence="8"/>
<comment type="similarity">
    <text evidence="2">Belongs to the metallo-dependent hydrolases superfamily. Hydantoinase/dihydropyrimidinase family.</text>
</comment>
<proteinExistence type="inferred from homology"/>
<organism evidence="12">
    <name type="scientific">Papilio xuthus</name>
    <name type="common">Asian swallowtail butterfly</name>
    <dbReference type="NCBI Taxonomy" id="66420"/>
    <lineage>
        <taxon>Eukaryota</taxon>
        <taxon>Metazoa</taxon>
        <taxon>Ecdysozoa</taxon>
        <taxon>Arthropoda</taxon>
        <taxon>Hexapoda</taxon>
        <taxon>Insecta</taxon>
        <taxon>Pterygota</taxon>
        <taxon>Neoptera</taxon>
        <taxon>Endopterygota</taxon>
        <taxon>Lepidoptera</taxon>
        <taxon>Glossata</taxon>
        <taxon>Ditrysia</taxon>
        <taxon>Papilionoidea</taxon>
        <taxon>Papilionidae</taxon>
        <taxon>Papilioninae</taxon>
        <taxon>Papilio</taxon>
    </lineage>
</organism>
<dbReference type="PANTHER" id="PTHR11647">
    <property type="entry name" value="HYDRANTOINASE/DIHYDROPYRIMIDINASE FAMILY MEMBER"/>
    <property type="match status" value="1"/>
</dbReference>
<dbReference type="Proteomes" id="UP000694872">
    <property type="component" value="Unplaced"/>
</dbReference>
<keyword evidence="6" id="KW-0862">Zinc</keyword>
<feature type="domain" description="Amidohydrolase-related" evidence="11">
    <location>
        <begin position="74"/>
        <end position="464"/>
    </location>
</feature>
<dbReference type="SUPFAM" id="SSF51556">
    <property type="entry name" value="Metallo-dependent hydrolases"/>
    <property type="match status" value="1"/>
</dbReference>
<dbReference type="InterPro" id="IPR011778">
    <property type="entry name" value="Hydantoinase/dihydroPyrase"/>
</dbReference>
<dbReference type="GO" id="GO:0005829">
    <property type="term" value="C:cytosol"/>
    <property type="evidence" value="ECO:0007669"/>
    <property type="project" value="TreeGrafter"/>
</dbReference>
<evidence type="ECO:0000256" key="1">
    <source>
        <dbReference type="ARBA" id="ARBA00001947"/>
    </source>
</evidence>
<dbReference type="GO" id="GO:0046872">
    <property type="term" value="F:metal ion binding"/>
    <property type="evidence" value="ECO:0007669"/>
    <property type="project" value="UniProtKB-KW"/>
</dbReference>
<dbReference type="GO" id="GO:0006208">
    <property type="term" value="P:pyrimidine nucleobase catabolic process"/>
    <property type="evidence" value="ECO:0007669"/>
    <property type="project" value="TreeGrafter"/>
</dbReference>
<name>A0AAJ6ZL03_PAPXU</name>
<feature type="region of interest" description="Disordered" evidence="10">
    <location>
        <begin position="538"/>
        <end position="593"/>
    </location>
</feature>
<dbReference type="GeneID" id="106123171"/>
<evidence type="ECO:0000256" key="3">
    <source>
        <dbReference type="ARBA" id="ARBA00011881"/>
    </source>
</evidence>
<comment type="catalytic activity">
    <reaction evidence="7">
        <text>5,6-dihydrouracil + H2O = 3-(carbamoylamino)propanoate + H(+)</text>
        <dbReference type="Rhea" id="RHEA:16121"/>
        <dbReference type="ChEBI" id="CHEBI:11892"/>
        <dbReference type="ChEBI" id="CHEBI:15377"/>
        <dbReference type="ChEBI" id="CHEBI:15378"/>
        <dbReference type="ChEBI" id="CHEBI:15901"/>
        <dbReference type="EC" id="3.5.2.2"/>
    </reaction>
</comment>
<dbReference type="RefSeq" id="XP_013174839.1">
    <property type="nucleotide sequence ID" value="XM_013319385.1"/>
</dbReference>
<feature type="region of interest" description="Disordered" evidence="10">
    <location>
        <begin position="494"/>
        <end position="524"/>
    </location>
</feature>
<evidence type="ECO:0000256" key="9">
    <source>
        <dbReference type="PIRSR" id="PIRSR611778-50"/>
    </source>
</evidence>
<dbReference type="CTD" id="40675"/>
<evidence type="ECO:0000256" key="4">
    <source>
        <dbReference type="ARBA" id="ARBA00022723"/>
    </source>
</evidence>
<comment type="cofactor">
    <cofactor evidence="1">
        <name>Zn(2+)</name>
        <dbReference type="ChEBI" id="CHEBI:29105"/>
    </cofactor>
</comment>
<dbReference type="SUPFAM" id="SSF51338">
    <property type="entry name" value="Composite domain of metallo-dependent hydrolases"/>
    <property type="match status" value="1"/>
</dbReference>
<reference evidence="12" key="1">
    <citation type="submission" date="2025-08" db="UniProtKB">
        <authorList>
            <consortium name="RefSeq"/>
        </authorList>
    </citation>
    <scope>IDENTIFICATION</scope>
</reference>
<dbReference type="InterPro" id="IPR011059">
    <property type="entry name" value="Metal-dep_hydrolase_composite"/>
</dbReference>
<dbReference type="Gene3D" id="3.20.20.140">
    <property type="entry name" value="Metal-dependent hydrolases"/>
    <property type="match status" value="1"/>
</dbReference>
<dbReference type="GO" id="GO:0004157">
    <property type="term" value="F:dihydropyrimidinase activity"/>
    <property type="evidence" value="ECO:0007669"/>
    <property type="project" value="UniProtKB-EC"/>
</dbReference>
<evidence type="ECO:0000256" key="7">
    <source>
        <dbReference type="ARBA" id="ARBA00036696"/>
    </source>
</evidence>
<feature type="modified residue" description="N6-carboxylysine" evidence="9">
    <location>
        <position position="176"/>
    </location>
</feature>
<evidence type="ECO:0000256" key="5">
    <source>
        <dbReference type="ARBA" id="ARBA00022801"/>
    </source>
</evidence>
<comment type="PTM">
    <text evidence="9">Carbamylation allows a single lysine to coordinate two divalent metal cations.</text>
</comment>
<dbReference type="KEGG" id="pxu:106123171"/>
<dbReference type="NCBIfam" id="TIGR02033">
    <property type="entry name" value="D-hydantoinase"/>
    <property type="match status" value="1"/>
</dbReference>
<evidence type="ECO:0000256" key="2">
    <source>
        <dbReference type="ARBA" id="ARBA00008829"/>
    </source>
</evidence>
<evidence type="ECO:0000259" key="11">
    <source>
        <dbReference type="Pfam" id="PF01979"/>
    </source>
</evidence>
<accession>A0AAJ6ZL03</accession>
<evidence type="ECO:0000256" key="10">
    <source>
        <dbReference type="SAM" id="MobiDB-lite"/>
    </source>
</evidence>
<dbReference type="CDD" id="cd01314">
    <property type="entry name" value="D-HYD"/>
    <property type="match status" value="1"/>
</dbReference>
<dbReference type="InterPro" id="IPR032466">
    <property type="entry name" value="Metal_Hydrolase"/>
</dbReference>